<feature type="domain" description="Apple" evidence="2">
    <location>
        <begin position="194"/>
        <end position="268"/>
    </location>
</feature>
<accession>A0A132B592</accession>
<keyword evidence="4" id="KW-1185">Reference proteome</keyword>
<feature type="chain" id="PRO_5007287881" description="Apple domain-containing protein" evidence="1">
    <location>
        <begin position="18"/>
        <end position="353"/>
    </location>
</feature>
<evidence type="ECO:0000313" key="3">
    <source>
        <dbReference type="EMBL" id="KUJ07572.1"/>
    </source>
</evidence>
<dbReference type="GeneID" id="28831443"/>
<dbReference type="AlphaFoldDB" id="A0A132B592"/>
<name>A0A132B592_MOLSC</name>
<evidence type="ECO:0000256" key="1">
    <source>
        <dbReference type="SAM" id="SignalP"/>
    </source>
</evidence>
<protein>
    <recommendedName>
        <fullName evidence="2">Apple domain-containing protein</fullName>
    </recommendedName>
</protein>
<dbReference type="EMBL" id="KQ947439">
    <property type="protein sequence ID" value="KUJ07572.1"/>
    <property type="molecule type" value="Genomic_DNA"/>
</dbReference>
<feature type="domain" description="Apple" evidence="2">
    <location>
        <begin position="278"/>
        <end position="349"/>
    </location>
</feature>
<dbReference type="PROSITE" id="PS50948">
    <property type="entry name" value="PAN"/>
    <property type="match status" value="2"/>
</dbReference>
<dbReference type="InParanoid" id="A0A132B592"/>
<proteinExistence type="predicted"/>
<dbReference type="Proteomes" id="UP000070700">
    <property type="component" value="Unassembled WGS sequence"/>
</dbReference>
<dbReference type="RefSeq" id="XP_018061927.1">
    <property type="nucleotide sequence ID" value="XM_018221717.1"/>
</dbReference>
<gene>
    <name evidence="3" type="ORF">LY89DRAFT_766236</name>
</gene>
<dbReference type="OrthoDB" id="5106920at2759"/>
<dbReference type="InterPro" id="IPR003609">
    <property type="entry name" value="Pan_app"/>
</dbReference>
<evidence type="ECO:0000313" key="4">
    <source>
        <dbReference type="Proteomes" id="UP000070700"/>
    </source>
</evidence>
<reference evidence="3 4" key="1">
    <citation type="submission" date="2015-10" db="EMBL/GenBank/DDBJ databases">
        <title>Full genome of DAOMC 229536 Phialocephala scopiformis, a fungal endophyte of spruce producing the potent anti-insectan compound rugulosin.</title>
        <authorList>
            <consortium name="DOE Joint Genome Institute"/>
            <person name="Walker A.K."/>
            <person name="Frasz S.L."/>
            <person name="Seifert K.A."/>
            <person name="Miller J.D."/>
            <person name="Mondo S.J."/>
            <person name="Labutti K."/>
            <person name="Lipzen A."/>
            <person name="Dockter R."/>
            <person name="Kennedy M."/>
            <person name="Grigoriev I.V."/>
            <person name="Spatafora J.W."/>
        </authorList>
    </citation>
    <scope>NUCLEOTIDE SEQUENCE [LARGE SCALE GENOMIC DNA]</scope>
    <source>
        <strain evidence="3 4">CBS 120377</strain>
    </source>
</reference>
<feature type="signal peptide" evidence="1">
    <location>
        <begin position="1"/>
        <end position="17"/>
    </location>
</feature>
<keyword evidence="1" id="KW-0732">Signal</keyword>
<organism evidence="3 4">
    <name type="scientific">Mollisia scopiformis</name>
    <name type="common">Conifer needle endophyte fungus</name>
    <name type="synonym">Phialocephala scopiformis</name>
    <dbReference type="NCBI Taxonomy" id="149040"/>
    <lineage>
        <taxon>Eukaryota</taxon>
        <taxon>Fungi</taxon>
        <taxon>Dikarya</taxon>
        <taxon>Ascomycota</taxon>
        <taxon>Pezizomycotina</taxon>
        <taxon>Leotiomycetes</taxon>
        <taxon>Helotiales</taxon>
        <taxon>Mollisiaceae</taxon>
        <taxon>Mollisia</taxon>
    </lineage>
</organism>
<evidence type="ECO:0000259" key="2">
    <source>
        <dbReference type="PROSITE" id="PS50948"/>
    </source>
</evidence>
<dbReference type="KEGG" id="psco:LY89DRAFT_766236"/>
<sequence length="353" mass="35756">MLFRILASLALIASAQASCSDNNLLRCFEASSAVASPFCTSLYAGETPVSTPVCASPSPVASISHACSCLGYTSTVSLPATSTLQASTLQTSSLQTTSQTSTSQTSTSQTSTTVLLSSCSPTTITVSLAGASVSQCIPSTAPASTITFTASAASSSACMPTSIVGTRVTVTVTSSTAPLSSVPASTCSPFIPTCSSAGNEASGAPSLSVAQPEGFSPNTCALLCQETAGCQSYAIYVYLGYCELFSAPVDEVSDGASNGGFTFWDIACIKPAIVPQVCNITVGIVTPEVAPHNTYPDTSLPECQSYCAGIPPCLSYSMDTSSTCLVWGADISQWAVANGTGYQAWDAACPTSP</sequence>